<protein>
    <submittedName>
        <fullName evidence="2">Uncharacterized protein</fullName>
    </submittedName>
</protein>
<reference evidence="3" key="1">
    <citation type="journal article" date="2019" name="Nat. Commun.">
        <title>The genome of broomcorn millet.</title>
        <authorList>
            <person name="Zou C."/>
            <person name="Miki D."/>
            <person name="Li D."/>
            <person name="Tang Q."/>
            <person name="Xiao L."/>
            <person name="Rajput S."/>
            <person name="Deng P."/>
            <person name="Jia W."/>
            <person name="Huang R."/>
            <person name="Zhang M."/>
            <person name="Sun Y."/>
            <person name="Hu J."/>
            <person name="Fu X."/>
            <person name="Schnable P.S."/>
            <person name="Li F."/>
            <person name="Zhang H."/>
            <person name="Feng B."/>
            <person name="Zhu X."/>
            <person name="Liu R."/>
            <person name="Schnable J.C."/>
            <person name="Zhu J.-K."/>
            <person name="Zhang H."/>
        </authorList>
    </citation>
    <scope>NUCLEOTIDE SEQUENCE [LARGE SCALE GENOMIC DNA]</scope>
</reference>
<comment type="caution">
    <text evidence="2">The sequence shown here is derived from an EMBL/GenBank/DDBJ whole genome shotgun (WGS) entry which is preliminary data.</text>
</comment>
<accession>A0A3L6RLY3</accession>
<evidence type="ECO:0000313" key="3">
    <source>
        <dbReference type="Proteomes" id="UP000275267"/>
    </source>
</evidence>
<dbReference type="PANTHER" id="PTHR33063:SF15">
    <property type="entry name" value="TRANSPOSASE, PTTA_EN_SPM, PLANT"/>
    <property type="match status" value="1"/>
</dbReference>
<feature type="region of interest" description="Disordered" evidence="1">
    <location>
        <begin position="1"/>
        <end position="24"/>
    </location>
</feature>
<dbReference type="AlphaFoldDB" id="A0A3L6RLY3"/>
<dbReference type="PANTHER" id="PTHR33063">
    <property type="entry name" value="OS02G0583500 PROTEIN"/>
    <property type="match status" value="1"/>
</dbReference>
<proteinExistence type="predicted"/>
<gene>
    <name evidence="2" type="ORF">C2845_PM13G08860</name>
</gene>
<name>A0A3L6RLY3_PANMI</name>
<sequence>MNDDNLNEISATPTQRGGRRKAREATRGVLLDRMNKAKGTRMRISVLEGNKRPHVPAQAAKFSSVAGVAVRSQVPILTHWKEYKEQLELFNGFVGRLSMSAYLQVPVVHSTLTCKSNLDSNHQGRLAIDTRQQPTIDACSSVFQKSIRQTRYKLKQKYFFGVAANEIRTTSPVSSMTDAQWCQLFDKWSSAHHRHQNKSNNTEPTKVTEDVELQVDDDAEPTEVDALLAFKVCHTSSKNGLSAATIGVVADTIADRQSRLSSAVVVSKALSKASSNSTFLKNAGIADPSSRLRRRSSSEVLLREELDAERQGSSVLHEESGRTLEEQ</sequence>
<dbReference type="OrthoDB" id="691257at2759"/>
<dbReference type="Proteomes" id="UP000275267">
    <property type="component" value="Unassembled WGS sequence"/>
</dbReference>
<dbReference type="EMBL" id="PQIB02000008">
    <property type="protein sequence ID" value="RLN05560.1"/>
    <property type="molecule type" value="Genomic_DNA"/>
</dbReference>
<evidence type="ECO:0000256" key="1">
    <source>
        <dbReference type="SAM" id="MobiDB-lite"/>
    </source>
</evidence>
<evidence type="ECO:0000313" key="2">
    <source>
        <dbReference type="EMBL" id="RLN05560.1"/>
    </source>
</evidence>
<feature type="region of interest" description="Disordered" evidence="1">
    <location>
        <begin position="303"/>
        <end position="327"/>
    </location>
</feature>
<keyword evidence="3" id="KW-1185">Reference proteome</keyword>
<organism evidence="2 3">
    <name type="scientific">Panicum miliaceum</name>
    <name type="common">Proso millet</name>
    <name type="synonym">Broomcorn millet</name>
    <dbReference type="NCBI Taxonomy" id="4540"/>
    <lineage>
        <taxon>Eukaryota</taxon>
        <taxon>Viridiplantae</taxon>
        <taxon>Streptophyta</taxon>
        <taxon>Embryophyta</taxon>
        <taxon>Tracheophyta</taxon>
        <taxon>Spermatophyta</taxon>
        <taxon>Magnoliopsida</taxon>
        <taxon>Liliopsida</taxon>
        <taxon>Poales</taxon>
        <taxon>Poaceae</taxon>
        <taxon>PACMAD clade</taxon>
        <taxon>Panicoideae</taxon>
        <taxon>Panicodae</taxon>
        <taxon>Paniceae</taxon>
        <taxon>Panicinae</taxon>
        <taxon>Panicum</taxon>
        <taxon>Panicum sect. Panicum</taxon>
    </lineage>
</organism>